<dbReference type="GO" id="GO:0046394">
    <property type="term" value="P:carboxylic acid biosynthetic process"/>
    <property type="evidence" value="ECO:0007669"/>
    <property type="project" value="UniProtKB-ARBA"/>
</dbReference>
<keyword evidence="5" id="KW-0804">Transcription</keyword>
<evidence type="ECO:0000256" key="6">
    <source>
        <dbReference type="ARBA" id="ARBA00023242"/>
    </source>
</evidence>
<evidence type="ECO:0000256" key="5">
    <source>
        <dbReference type="ARBA" id="ARBA00023163"/>
    </source>
</evidence>
<evidence type="ECO:0000259" key="8">
    <source>
        <dbReference type="PROSITE" id="PS50090"/>
    </source>
</evidence>
<evidence type="ECO:0000256" key="2">
    <source>
        <dbReference type="ARBA" id="ARBA00022737"/>
    </source>
</evidence>
<dbReference type="InterPro" id="IPR009057">
    <property type="entry name" value="Homeodomain-like_sf"/>
</dbReference>
<comment type="subcellular location">
    <subcellularLocation>
        <location evidence="1">Nucleus</location>
    </subcellularLocation>
</comment>
<keyword evidence="2" id="KW-0677">Repeat</keyword>
<sequence length="241" mass="26973">MGRQPCCDKLGVKRGPWTAEEDKKLIGFLLTHGHCCWRAVPKLAGLLRCGKSCRLRWTNYLRPDLKRGLLTDAEEQLVIDLHARLGNKWSKIAAKLPGRTDNEIKNHWNTHIKKKLIKMGIDPVTHQPLNKKASPTTSRSTATTESKSDNQKSTSHSDEGRTGSSQNHSSPPDQASSKTCHDQLASSLWEDDLPIVDDSWLLQPSEEDYSSLMGPSPWDGNCEWLLEFDHDLGLGDSGVFH</sequence>
<evidence type="ECO:0000256" key="4">
    <source>
        <dbReference type="ARBA" id="ARBA00023125"/>
    </source>
</evidence>
<evidence type="ECO:0000256" key="3">
    <source>
        <dbReference type="ARBA" id="ARBA00023015"/>
    </source>
</evidence>
<dbReference type="FunFam" id="1.10.10.60:FF:000303">
    <property type="entry name" value="MYB transcription factor"/>
    <property type="match status" value="1"/>
</dbReference>
<feature type="domain" description="HTH myb-type" evidence="9">
    <location>
        <begin position="9"/>
        <end position="61"/>
    </location>
</feature>
<evidence type="ECO:0000313" key="11">
    <source>
        <dbReference type="Proteomes" id="UP000092600"/>
    </source>
</evidence>
<name>A0A199VKI1_ANACO</name>
<feature type="region of interest" description="Disordered" evidence="7">
    <location>
        <begin position="123"/>
        <end position="183"/>
    </location>
</feature>
<dbReference type="GeneID" id="109728934"/>
<keyword evidence="4" id="KW-0238">DNA-binding</keyword>
<evidence type="ECO:0000313" key="13">
    <source>
        <dbReference type="RefSeq" id="XP_020115078.1"/>
    </source>
</evidence>
<dbReference type="PROSITE" id="PS50090">
    <property type="entry name" value="MYB_LIKE"/>
    <property type="match status" value="2"/>
</dbReference>
<dbReference type="Gramene" id="Aco013133.1.mrna1">
    <property type="protein sequence ID" value="Aco013133.1.mrna1"/>
    <property type="gene ID" value="Aco013133.1.path1"/>
</dbReference>
<gene>
    <name evidence="13" type="primary">LOC109728934</name>
    <name evidence="10" type="ORF">ACMD2_10246</name>
</gene>
<dbReference type="AlphaFoldDB" id="A0A199VKI1"/>
<reference evidence="13" key="2">
    <citation type="submission" date="2025-04" db="UniProtKB">
        <authorList>
            <consortium name="RefSeq"/>
        </authorList>
    </citation>
    <scope>IDENTIFICATION</scope>
    <source>
        <tissue evidence="13">Leaf</tissue>
    </source>
</reference>
<dbReference type="EMBL" id="LSRQ01001554">
    <property type="protein sequence ID" value="OAY77386.1"/>
    <property type="molecule type" value="Genomic_DNA"/>
</dbReference>
<evidence type="ECO:0000313" key="12">
    <source>
        <dbReference type="Proteomes" id="UP000515123"/>
    </source>
</evidence>
<evidence type="ECO:0000259" key="9">
    <source>
        <dbReference type="PROSITE" id="PS51294"/>
    </source>
</evidence>
<dbReference type="PROSITE" id="PS51294">
    <property type="entry name" value="HTH_MYB"/>
    <property type="match status" value="2"/>
</dbReference>
<organism evidence="10 11">
    <name type="scientific">Ananas comosus</name>
    <name type="common">Pineapple</name>
    <name type="synonym">Ananas ananas</name>
    <dbReference type="NCBI Taxonomy" id="4615"/>
    <lineage>
        <taxon>Eukaryota</taxon>
        <taxon>Viridiplantae</taxon>
        <taxon>Streptophyta</taxon>
        <taxon>Embryophyta</taxon>
        <taxon>Tracheophyta</taxon>
        <taxon>Spermatophyta</taxon>
        <taxon>Magnoliopsida</taxon>
        <taxon>Liliopsida</taxon>
        <taxon>Poales</taxon>
        <taxon>Bromeliaceae</taxon>
        <taxon>Bromelioideae</taxon>
        <taxon>Ananas</taxon>
    </lineage>
</organism>
<dbReference type="Proteomes" id="UP000092600">
    <property type="component" value="Unassembled WGS sequence"/>
</dbReference>
<dbReference type="GO" id="GO:0005634">
    <property type="term" value="C:nucleus"/>
    <property type="evidence" value="ECO:0007669"/>
    <property type="project" value="UniProtKB-SubCell"/>
</dbReference>
<dbReference type="SUPFAM" id="SSF46689">
    <property type="entry name" value="Homeodomain-like"/>
    <property type="match status" value="1"/>
</dbReference>
<feature type="domain" description="HTH myb-type" evidence="9">
    <location>
        <begin position="62"/>
        <end position="116"/>
    </location>
</feature>
<dbReference type="GO" id="GO:0000976">
    <property type="term" value="F:transcription cis-regulatory region binding"/>
    <property type="evidence" value="ECO:0007669"/>
    <property type="project" value="UniProtKB-ARBA"/>
</dbReference>
<reference evidence="10 11" key="1">
    <citation type="journal article" date="2016" name="DNA Res.">
        <title>The draft genome of MD-2 pineapple using hybrid error correction of long reads.</title>
        <authorList>
            <person name="Redwan R.M."/>
            <person name="Saidin A."/>
            <person name="Kumar S.V."/>
        </authorList>
    </citation>
    <scope>NUCLEOTIDE SEQUENCE [LARGE SCALE GENOMIC DNA]</scope>
    <source>
        <strain evidence="11">cv. MD2</strain>
        <tissue evidence="10">Leaf</tissue>
    </source>
</reference>
<dbReference type="CDD" id="cd00167">
    <property type="entry name" value="SANT"/>
    <property type="match status" value="2"/>
</dbReference>
<dbReference type="PANTHER" id="PTHR47994:SF5">
    <property type="entry name" value="F14D16.11-RELATED"/>
    <property type="match status" value="1"/>
</dbReference>
<dbReference type="InterPro" id="IPR017930">
    <property type="entry name" value="Myb_dom"/>
</dbReference>
<dbReference type="InterPro" id="IPR001005">
    <property type="entry name" value="SANT/Myb"/>
</dbReference>
<evidence type="ECO:0000256" key="7">
    <source>
        <dbReference type="SAM" id="MobiDB-lite"/>
    </source>
</evidence>
<dbReference type="OrthoDB" id="2143914at2759"/>
<accession>A0A199VKI1</accession>
<dbReference type="Proteomes" id="UP000515123">
    <property type="component" value="Linkage group 25"/>
</dbReference>
<dbReference type="InterPro" id="IPR015495">
    <property type="entry name" value="Myb_TF_plants"/>
</dbReference>
<protein>
    <submittedName>
        <fullName evidence="10 13">Protein ODORANT1</fullName>
    </submittedName>
</protein>
<proteinExistence type="predicted"/>
<feature type="domain" description="Myb-like" evidence="8">
    <location>
        <begin position="62"/>
        <end position="112"/>
    </location>
</feature>
<feature type="compositionally biased region" description="Low complexity" evidence="7">
    <location>
        <begin position="134"/>
        <end position="145"/>
    </location>
</feature>
<keyword evidence="12" id="KW-1185">Reference proteome</keyword>
<feature type="compositionally biased region" description="Polar residues" evidence="7">
    <location>
        <begin position="162"/>
        <end position="178"/>
    </location>
</feature>
<dbReference type="Pfam" id="PF00249">
    <property type="entry name" value="Myb_DNA-binding"/>
    <property type="match status" value="2"/>
</dbReference>
<feature type="domain" description="Myb-like" evidence="8">
    <location>
        <begin position="9"/>
        <end position="61"/>
    </location>
</feature>
<evidence type="ECO:0000313" key="10">
    <source>
        <dbReference type="EMBL" id="OAY77386.1"/>
    </source>
</evidence>
<dbReference type="SMART" id="SM00717">
    <property type="entry name" value="SANT"/>
    <property type="match status" value="2"/>
</dbReference>
<dbReference type="STRING" id="4615.A0A199VKI1"/>
<keyword evidence="6" id="KW-0539">Nucleus</keyword>
<evidence type="ECO:0000256" key="1">
    <source>
        <dbReference type="ARBA" id="ARBA00004123"/>
    </source>
</evidence>
<dbReference type="Gene3D" id="1.10.10.60">
    <property type="entry name" value="Homeodomain-like"/>
    <property type="match status" value="2"/>
</dbReference>
<dbReference type="PANTHER" id="PTHR47994">
    <property type="entry name" value="F14D16.11-RELATED"/>
    <property type="match status" value="1"/>
</dbReference>
<feature type="compositionally biased region" description="Basic and acidic residues" evidence="7">
    <location>
        <begin position="146"/>
        <end position="161"/>
    </location>
</feature>
<keyword evidence="3" id="KW-0805">Transcription regulation</keyword>
<dbReference type="RefSeq" id="XP_020115078.1">
    <property type="nucleotide sequence ID" value="XM_020259489.1"/>
</dbReference>
<dbReference type="GO" id="GO:0006355">
    <property type="term" value="P:regulation of DNA-templated transcription"/>
    <property type="evidence" value="ECO:0007669"/>
    <property type="project" value="UniProtKB-ARBA"/>
</dbReference>
<dbReference type="FunFam" id="1.10.10.60:FF:000069">
    <property type="entry name" value="MYB transcription factor"/>
    <property type="match status" value="1"/>
</dbReference>